<dbReference type="RefSeq" id="XP_004179595.1">
    <property type="nucleotide sequence ID" value="XM_004179547.1"/>
</dbReference>
<dbReference type="GeneID" id="14495056"/>
<dbReference type="Proteomes" id="UP000002866">
    <property type="component" value="Chromosome 3"/>
</dbReference>
<evidence type="ECO:0000259" key="6">
    <source>
        <dbReference type="SMART" id="SM01332"/>
    </source>
</evidence>
<evidence type="ECO:0000259" key="5">
    <source>
        <dbReference type="SMART" id="SM00385"/>
    </source>
</evidence>
<dbReference type="GO" id="GO:0045740">
    <property type="term" value="P:positive regulation of DNA replication"/>
    <property type="evidence" value="ECO:0007669"/>
    <property type="project" value="EnsemblFungi"/>
</dbReference>
<dbReference type="SMART" id="SM01332">
    <property type="entry name" value="Cyclin_C"/>
    <property type="match status" value="1"/>
</dbReference>
<dbReference type="HOGENOM" id="CLU_020695_12_4_1"/>
<dbReference type="Gene3D" id="1.10.472.10">
    <property type="entry name" value="Cyclin-like"/>
    <property type="match status" value="2"/>
</dbReference>
<dbReference type="InParanoid" id="I2H124"/>
<dbReference type="GO" id="GO:0006355">
    <property type="term" value="P:regulation of DNA-templated transcription"/>
    <property type="evidence" value="ECO:0007669"/>
    <property type="project" value="EnsemblFungi"/>
</dbReference>
<feature type="domain" description="Cyclin-like" evidence="5">
    <location>
        <begin position="283"/>
        <end position="364"/>
    </location>
</feature>
<evidence type="ECO:0000256" key="2">
    <source>
        <dbReference type="ARBA" id="ARBA00023127"/>
    </source>
</evidence>
<dbReference type="FunFam" id="1.10.472.10:FF:000001">
    <property type="entry name" value="G2/mitotic-specific cyclin"/>
    <property type="match status" value="1"/>
</dbReference>
<dbReference type="GO" id="GO:0032880">
    <property type="term" value="P:regulation of protein localization"/>
    <property type="evidence" value="ECO:0007669"/>
    <property type="project" value="EnsemblFungi"/>
</dbReference>
<dbReference type="PANTHER" id="PTHR10177">
    <property type="entry name" value="CYCLINS"/>
    <property type="match status" value="1"/>
</dbReference>
<dbReference type="PROSITE" id="PS00292">
    <property type="entry name" value="CYCLINS"/>
    <property type="match status" value="1"/>
</dbReference>
<dbReference type="InterPro" id="IPR004367">
    <property type="entry name" value="Cyclin_C-dom"/>
</dbReference>
<evidence type="ECO:0000256" key="3">
    <source>
        <dbReference type="ARBA" id="ARBA00023306"/>
    </source>
</evidence>
<dbReference type="InterPro" id="IPR048258">
    <property type="entry name" value="Cyclins_cyclin-box"/>
</dbReference>
<dbReference type="Pfam" id="PF02984">
    <property type="entry name" value="Cyclin_C"/>
    <property type="match status" value="1"/>
</dbReference>
<dbReference type="InterPro" id="IPR013763">
    <property type="entry name" value="Cyclin-like_dom"/>
</dbReference>
<accession>I2H124</accession>
<keyword evidence="1" id="KW-0132">Cell division</keyword>
<organism evidence="7 8">
    <name type="scientific">Henningerozyma blattae (strain ATCC 34711 / CBS 6284 / DSM 70876 / NBRC 10599 / NRRL Y-10934 / UCD 77-7)</name>
    <name type="common">Yeast</name>
    <name type="synonym">Tetrapisispora blattae</name>
    <dbReference type="NCBI Taxonomy" id="1071380"/>
    <lineage>
        <taxon>Eukaryota</taxon>
        <taxon>Fungi</taxon>
        <taxon>Dikarya</taxon>
        <taxon>Ascomycota</taxon>
        <taxon>Saccharomycotina</taxon>
        <taxon>Saccharomycetes</taxon>
        <taxon>Saccharomycetales</taxon>
        <taxon>Saccharomycetaceae</taxon>
        <taxon>Henningerozyma</taxon>
    </lineage>
</organism>
<dbReference type="AlphaFoldDB" id="I2H124"/>
<proteinExistence type="inferred from homology"/>
<reference evidence="7 8" key="1">
    <citation type="journal article" date="2011" name="Proc. Natl. Acad. Sci. U.S.A.">
        <title>Evolutionary erosion of yeast sex chromosomes by mating-type switching accidents.</title>
        <authorList>
            <person name="Gordon J.L."/>
            <person name="Armisen D."/>
            <person name="Proux-Wera E."/>
            <person name="Oheigeartaigh S.S."/>
            <person name="Byrne K.P."/>
            <person name="Wolfe K.H."/>
        </authorList>
    </citation>
    <scope>NUCLEOTIDE SEQUENCE [LARGE SCALE GENOMIC DNA]</scope>
    <source>
        <strain evidence="8">ATCC 34711 / CBS 6284 / DSM 70876 / NBRC 10599 / NRRL Y-10934 / UCD 77-7</strain>
    </source>
</reference>
<dbReference type="GO" id="GO:0000307">
    <property type="term" value="C:cyclin-dependent protein kinase holoenzyme complex"/>
    <property type="evidence" value="ECO:0007669"/>
    <property type="project" value="EnsemblFungi"/>
</dbReference>
<gene>
    <name evidence="7" type="primary">TBLA0C02670</name>
    <name evidence="7" type="ORF">TBLA_0C02670</name>
</gene>
<dbReference type="Pfam" id="PF00134">
    <property type="entry name" value="Cyclin_N"/>
    <property type="match status" value="1"/>
</dbReference>
<dbReference type="GO" id="GO:0016538">
    <property type="term" value="F:cyclin-dependent protein serine/threonine kinase regulator activity"/>
    <property type="evidence" value="ECO:0007669"/>
    <property type="project" value="EnsemblFungi"/>
</dbReference>
<feature type="domain" description="Cyclin-like" evidence="5">
    <location>
        <begin position="186"/>
        <end position="270"/>
    </location>
</feature>
<dbReference type="GO" id="GO:0051301">
    <property type="term" value="P:cell division"/>
    <property type="evidence" value="ECO:0007669"/>
    <property type="project" value="UniProtKB-KW"/>
</dbReference>
<dbReference type="SMART" id="SM00385">
    <property type="entry name" value="CYCLIN"/>
    <property type="match status" value="2"/>
</dbReference>
<dbReference type="SUPFAM" id="SSF47954">
    <property type="entry name" value="Cyclin-like"/>
    <property type="match status" value="2"/>
</dbReference>
<dbReference type="InterPro" id="IPR036915">
    <property type="entry name" value="Cyclin-like_sf"/>
</dbReference>
<keyword evidence="8" id="KW-1185">Reference proteome</keyword>
<dbReference type="EMBL" id="HE806318">
    <property type="protein sequence ID" value="CCH60076.1"/>
    <property type="molecule type" value="Genomic_DNA"/>
</dbReference>
<evidence type="ECO:0000256" key="1">
    <source>
        <dbReference type="ARBA" id="ARBA00022618"/>
    </source>
</evidence>
<protein>
    <submittedName>
        <fullName evidence="7">Uncharacterized protein</fullName>
    </submittedName>
</protein>
<evidence type="ECO:0000313" key="8">
    <source>
        <dbReference type="Proteomes" id="UP000002866"/>
    </source>
</evidence>
<dbReference type="KEGG" id="tbl:TBLA_0C02670"/>
<feature type="domain" description="Cyclin C-terminal" evidence="6">
    <location>
        <begin position="279"/>
        <end position="416"/>
    </location>
</feature>
<comment type="similarity">
    <text evidence="4">Belongs to the cyclin family.</text>
</comment>
<dbReference type="InterPro" id="IPR039361">
    <property type="entry name" value="Cyclin"/>
</dbReference>
<sequence>MSEIIITQQQNTLDSTDDDRIFKLQAPITIAITTASSENYSDCDSTSTTPTPLDLKKDSVSIDDLIINTDKKQSKVYLTPESIKNCNSKLKSVEPVNFSTNKKRSFEECANDSDEVCIKKSKSLKENWDDLDLKESLDIKMVVEYSNDIFNYLYQREVETIPTLNYLTAIDSEYYIKPAMRAVLVDWLIEVHEKFNLTTETLLLAINIMDRFLSTNKVTMSKLQLLAVTSLFMAAKFEEVKLPKLADYSYITDGAATQDEIKIAEMYMLSSLNFQISSSNPLNFLNRILKTDKYNSKLAHMGTFILEHSICCHKFVDIKPSTLAALSMFLAKHIFYSTSNQSSNIKASVVSKEDTKRIWNETVKHYSGDIDILNDTKFQELSKELIEEIAFPTTDLSSLVIKYKQSSREAVFFDVLYWCRDRSADEFKGLFD</sequence>
<dbReference type="InterPro" id="IPR006671">
    <property type="entry name" value="Cyclin_N"/>
</dbReference>
<name>I2H124_HENB6</name>
<dbReference type="GO" id="GO:0006279">
    <property type="term" value="P:premeiotic DNA replication"/>
    <property type="evidence" value="ECO:0007669"/>
    <property type="project" value="EnsemblFungi"/>
</dbReference>
<dbReference type="OMA" id="KNAEMFM"/>
<evidence type="ECO:0000256" key="4">
    <source>
        <dbReference type="RuleBase" id="RU000383"/>
    </source>
</evidence>
<dbReference type="OrthoDB" id="5590282at2759"/>
<keyword evidence="3" id="KW-0131">Cell cycle</keyword>
<dbReference type="GO" id="GO:0000082">
    <property type="term" value="P:G1/S transition of mitotic cell cycle"/>
    <property type="evidence" value="ECO:0007669"/>
    <property type="project" value="EnsemblFungi"/>
</dbReference>
<keyword evidence="2 4" id="KW-0195">Cyclin</keyword>
<evidence type="ECO:0000313" key="7">
    <source>
        <dbReference type="EMBL" id="CCH60076.1"/>
    </source>
</evidence>
<dbReference type="eggNOG" id="KOG0653">
    <property type="taxonomic scope" value="Eukaryota"/>
</dbReference>
<dbReference type="STRING" id="1071380.I2H124"/>
<dbReference type="GO" id="GO:0005634">
    <property type="term" value="C:nucleus"/>
    <property type="evidence" value="ECO:0007669"/>
    <property type="project" value="GOC"/>
</dbReference>